<dbReference type="SUPFAM" id="SSF144074">
    <property type="entry name" value="E2F-DP heterodimerization region"/>
    <property type="match status" value="1"/>
</dbReference>
<gene>
    <name evidence="11" type="ORF">DME_LOCUS8429</name>
</gene>
<dbReference type="Pfam" id="PF16421">
    <property type="entry name" value="E2F_CC-MB"/>
    <property type="match status" value="1"/>
</dbReference>
<dbReference type="InterPro" id="IPR015633">
    <property type="entry name" value="E2F"/>
</dbReference>
<keyword evidence="8" id="KW-0175">Coiled coil</keyword>
<comment type="subcellular location">
    <subcellularLocation>
        <location evidence="1 7">Nucleus</location>
    </subcellularLocation>
</comment>
<dbReference type="EMBL" id="UYYG01001168">
    <property type="protein sequence ID" value="VDN58456.1"/>
    <property type="molecule type" value="Genomic_DNA"/>
</dbReference>
<comment type="similarity">
    <text evidence="2 7">Belongs to the E2F/DP family.</text>
</comment>
<dbReference type="Gene3D" id="6.10.250.540">
    <property type="match status" value="1"/>
</dbReference>
<feature type="coiled-coil region" evidence="8">
    <location>
        <begin position="282"/>
        <end position="312"/>
    </location>
</feature>
<keyword evidence="13" id="KW-1185">Reference proteome</keyword>
<dbReference type="InterPro" id="IPR036390">
    <property type="entry name" value="WH_DNA-bd_sf"/>
</dbReference>
<dbReference type="Gene3D" id="1.10.10.10">
    <property type="entry name" value="Winged helix-like DNA-binding domain superfamily/Winged helix DNA-binding domain"/>
    <property type="match status" value="1"/>
</dbReference>
<evidence type="ECO:0000256" key="9">
    <source>
        <dbReference type="SAM" id="MobiDB-lite"/>
    </source>
</evidence>
<dbReference type="Proteomes" id="UP000274756">
    <property type="component" value="Unassembled WGS sequence"/>
</dbReference>
<dbReference type="GO" id="GO:0000978">
    <property type="term" value="F:RNA polymerase II cis-regulatory region sequence-specific DNA binding"/>
    <property type="evidence" value="ECO:0007669"/>
    <property type="project" value="InterPro"/>
</dbReference>
<dbReference type="Pfam" id="PF02319">
    <property type="entry name" value="WHD_E2F_TDP"/>
    <property type="match status" value="1"/>
</dbReference>
<organism evidence="12 14">
    <name type="scientific">Dracunculus medinensis</name>
    <name type="common">Guinea worm</name>
    <dbReference type="NCBI Taxonomy" id="318479"/>
    <lineage>
        <taxon>Eukaryota</taxon>
        <taxon>Metazoa</taxon>
        <taxon>Ecdysozoa</taxon>
        <taxon>Nematoda</taxon>
        <taxon>Chromadorea</taxon>
        <taxon>Rhabditida</taxon>
        <taxon>Spirurina</taxon>
        <taxon>Dracunculoidea</taxon>
        <taxon>Dracunculidae</taxon>
        <taxon>Dracunculus</taxon>
    </lineage>
</organism>
<dbReference type="GO" id="GO:0000981">
    <property type="term" value="F:DNA-binding transcription factor activity, RNA polymerase II-specific"/>
    <property type="evidence" value="ECO:0007669"/>
    <property type="project" value="TreeGrafter"/>
</dbReference>
<dbReference type="AlphaFoldDB" id="A0A0N4UBG8"/>
<dbReference type="SUPFAM" id="SSF46785">
    <property type="entry name" value="Winged helix' DNA-binding domain"/>
    <property type="match status" value="1"/>
</dbReference>
<feature type="region of interest" description="Disordered" evidence="9">
    <location>
        <begin position="193"/>
        <end position="212"/>
    </location>
</feature>
<evidence type="ECO:0000313" key="14">
    <source>
        <dbReference type="WBParaSite" id="DME_0000454601-mRNA-1"/>
    </source>
</evidence>
<evidence type="ECO:0000313" key="11">
    <source>
        <dbReference type="EMBL" id="VDN58456.1"/>
    </source>
</evidence>
<evidence type="ECO:0000256" key="2">
    <source>
        <dbReference type="ARBA" id="ARBA00010940"/>
    </source>
</evidence>
<keyword evidence="5 7" id="KW-0804">Transcription</keyword>
<evidence type="ECO:0000256" key="5">
    <source>
        <dbReference type="ARBA" id="ARBA00023163"/>
    </source>
</evidence>
<dbReference type="PANTHER" id="PTHR12081">
    <property type="entry name" value="TRANSCRIPTION FACTOR E2F"/>
    <property type="match status" value="1"/>
</dbReference>
<feature type="domain" description="E2F/DP family winged-helix DNA-binding" evidence="10">
    <location>
        <begin position="214"/>
        <end position="278"/>
    </location>
</feature>
<reference evidence="14" key="1">
    <citation type="submission" date="2017-02" db="UniProtKB">
        <authorList>
            <consortium name="WormBaseParasite"/>
        </authorList>
    </citation>
    <scope>IDENTIFICATION</scope>
</reference>
<evidence type="ECO:0000256" key="6">
    <source>
        <dbReference type="ARBA" id="ARBA00023242"/>
    </source>
</evidence>
<dbReference type="OrthoDB" id="1743261at2759"/>
<feature type="region of interest" description="Disordered" evidence="9">
    <location>
        <begin position="94"/>
        <end position="121"/>
    </location>
</feature>
<keyword evidence="6 7" id="KW-0539">Nucleus</keyword>
<accession>A0A0N4UBG8</accession>
<proteinExistence type="inferred from homology"/>
<evidence type="ECO:0000256" key="1">
    <source>
        <dbReference type="ARBA" id="ARBA00004123"/>
    </source>
</evidence>
<sequence length="601" mass="66399">MNQSSKKHRVSEPVNTIKHENNSMEASVPSFVMNFGSGVCAPEPFPCSSFFNVSLDDANNNNISNNRAAFQTSVEVLSSSGNYFAMNSAKINPSDHDASTSLNAAQFSERPPKRRQRKRYADSQAELETMIWSETDFHRSAIVSGPLASTCASDLFQNFSALPVRSTASDETKNQTRGKPRKRMVADTSHCYNQNSQVETSSNKPATPQPSLSRAENSLLVLTQKFVDLAASSGGRIDLNAAADTLEVKKRRLYDITNVLEGINLVRKVEKNSVVFTDIYGKNKADAEIQFLREEAQKMKEAEKLLDFLIKETSNSLALAKQDPTATGYGYLTYNQLNAVEKFYGKTLIALQAKPGSFTNIEVQSDDPKKVHVSSSDGSEIRAFLGPTSNGECKGEFNGNEEGTEHKNISISYVENSMRMDFMKSEISQFSFSEKCDQALIDQNHFQGLNTHSDESCHYNSQNYSGTVPQQNISFESSASSSQESHAAEGISEVYGRRILKNLEKMLMFETFLKHIAVFKGCGINRLFMSLDSPLGFPNHSFSSPLSVVTNNLSFTPFPNDVLEGNSGMLELEPTGEGEPYAYGMTSNEGLSDLYSTTDWS</sequence>
<dbReference type="GO" id="GO:0046983">
    <property type="term" value="F:protein dimerization activity"/>
    <property type="evidence" value="ECO:0007669"/>
    <property type="project" value="InterPro"/>
</dbReference>
<reference evidence="11 13" key="2">
    <citation type="submission" date="2018-11" db="EMBL/GenBank/DDBJ databases">
        <authorList>
            <consortium name="Pathogen Informatics"/>
        </authorList>
    </citation>
    <scope>NUCLEOTIDE SEQUENCE [LARGE SCALE GENOMIC DNA]</scope>
</reference>
<evidence type="ECO:0000313" key="13">
    <source>
        <dbReference type="Proteomes" id="UP000274756"/>
    </source>
</evidence>
<evidence type="ECO:0000259" key="10">
    <source>
        <dbReference type="SMART" id="SM01372"/>
    </source>
</evidence>
<evidence type="ECO:0000256" key="3">
    <source>
        <dbReference type="ARBA" id="ARBA00023015"/>
    </source>
</evidence>
<dbReference type="WBParaSite" id="DME_0000454601-mRNA-1">
    <property type="protein sequence ID" value="DME_0000454601-mRNA-1"/>
    <property type="gene ID" value="DME_0000454601"/>
</dbReference>
<evidence type="ECO:0000256" key="7">
    <source>
        <dbReference type="RuleBase" id="RU003796"/>
    </source>
</evidence>
<protein>
    <submittedName>
        <fullName evidence="14">E2F_TDP domain-containing protein</fullName>
    </submittedName>
</protein>
<keyword evidence="3 7" id="KW-0805">Transcription regulation</keyword>
<dbReference type="STRING" id="318479.A0A0N4UBG8"/>
<dbReference type="InterPro" id="IPR036388">
    <property type="entry name" value="WH-like_DNA-bd_sf"/>
</dbReference>
<dbReference type="InterPro" id="IPR032198">
    <property type="entry name" value="E2F_CC-MB"/>
</dbReference>
<dbReference type="Proteomes" id="UP000038040">
    <property type="component" value="Unplaced"/>
</dbReference>
<feature type="region of interest" description="Disordered" evidence="9">
    <location>
        <begin position="165"/>
        <end position="187"/>
    </location>
</feature>
<evidence type="ECO:0000256" key="4">
    <source>
        <dbReference type="ARBA" id="ARBA00023125"/>
    </source>
</evidence>
<dbReference type="InterPro" id="IPR003316">
    <property type="entry name" value="E2F_WHTH_DNA-bd_dom"/>
</dbReference>
<dbReference type="SMART" id="SM01372">
    <property type="entry name" value="E2F_TDP"/>
    <property type="match status" value="1"/>
</dbReference>
<keyword evidence="4 7" id="KW-0238">DNA-binding</keyword>
<dbReference type="FunFam" id="1.10.10.10:FF:000458">
    <property type="entry name" value="E2F-like (Mammalian transcription factor)"/>
    <property type="match status" value="1"/>
</dbReference>
<evidence type="ECO:0000313" key="12">
    <source>
        <dbReference type="Proteomes" id="UP000038040"/>
    </source>
</evidence>
<dbReference type="GO" id="GO:0090575">
    <property type="term" value="C:RNA polymerase II transcription regulator complex"/>
    <property type="evidence" value="ECO:0007669"/>
    <property type="project" value="TreeGrafter"/>
</dbReference>
<dbReference type="InterPro" id="IPR037241">
    <property type="entry name" value="E2F-DP_heterodim"/>
</dbReference>
<evidence type="ECO:0000256" key="8">
    <source>
        <dbReference type="SAM" id="Coils"/>
    </source>
</evidence>
<name>A0A0N4UBG8_DRAME</name>
<dbReference type="PANTHER" id="PTHR12081:SF18">
    <property type="entry name" value="TRANSCRIPTION FACTOR E2F2-RELATED"/>
    <property type="match status" value="1"/>
</dbReference>